<comment type="caution">
    <text evidence="2">The sequence shown here is derived from an EMBL/GenBank/DDBJ whole genome shotgun (WGS) entry which is preliminary data.</text>
</comment>
<reference evidence="2" key="1">
    <citation type="journal article" date="2014" name="Front. Microbiol.">
        <title>High frequency of phylogenetically diverse reductive dehalogenase-homologous genes in deep subseafloor sedimentary metagenomes.</title>
        <authorList>
            <person name="Kawai M."/>
            <person name="Futagami T."/>
            <person name="Toyoda A."/>
            <person name="Takaki Y."/>
            <person name="Nishi S."/>
            <person name="Hori S."/>
            <person name="Arai W."/>
            <person name="Tsubouchi T."/>
            <person name="Morono Y."/>
            <person name="Uchiyama I."/>
            <person name="Ito T."/>
            <person name="Fujiyama A."/>
            <person name="Inagaki F."/>
            <person name="Takami H."/>
        </authorList>
    </citation>
    <scope>NUCLEOTIDE SEQUENCE</scope>
    <source>
        <strain evidence="2">Expedition CK06-06</strain>
    </source>
</reference>
<dbReference type="InterPro" id="IPR018946">
    <property type="entry name" value="PhoD-like_MPP"/>
</dbReference>
<feature type="domain" description="PhoD-like phosphatase metallophosphatase" evidence="1">
    <location>
        <begin position="1"/>
        <end position="108"/>
    </location>
</feature>
<proteinExistence type="predicted"/>
<dbReference type="Pfam" id="PF09423">
    <property type="entry name" value="PhoD"/>
    <property type="match status" value="1"/>
</dbReference>
<evidence type="ECO:0000259" key="1">
    <source>
        <dbReference type="Pfam" id="PF09423"/>
    </source>
</evidence>
<dbReference type="InterPro" id="IPR029052">
    <property type="entry name" value="Metallo-depent_PP-like"/>
</dbReference>
<organism evidence="2">
    <name type="scientific">marine sediment metagenome</name>
    <dbReference type="NCBI Taxonomy" id="412755"/>
    <lineage>
        <taxon>unclassified sequences</taxon>
        <taxon>metagenomes</taxon>
        <taxon>ecological metagenomes</taxon>
    </lineage>
</organism>
<dbReference type="PANTHER" id="PTHR33987:SF1">
    <property type="entry name" value="CALCINEURIN-LIKE METALLO-PHOSPHOESTERASE SUPERFAMILY PROTEIN"/>
    <property type="match status" value="1"/>
</dbReference>
<name>X0UA56_9ZZZZ</name>
<dbReference type="PANTHER" id="PTHR33987">
    <property type="entry name" value="CALCINEURIN-LIKE METALLO-PHOSPHOESTERASE SUPERFAMILY PROTEIN"/>
    <property type="match status" value="1"/>
</dbReference>
<sequence>MLGMDQRHWLMESMQQSDADFFFVVSSVPFMIPHRGAGGFEAASNKEEAWTAFLDEREKLISFWDTLKRPVFVMTGDLHNSFAIQITDRVWEFCSGPHNSVNHVPSLDEDNRPATGIYNSGGQPCDIRWSTYILEDLPRLQRLYPHYLVVQINNVFNMPQQLGGERLVAYPHPQVIFQYHEGRTGKMVYAESVVLPR</sequence>
<dbReference type="AlphaFoldDB" id="X0UA56"/>
<gene>
    <name evidence="2" type="ORF">S01H1_45748</name>
</gene>
<dbReference type="Gene3D" id="3.60.21.70">
    <property type="entry name" value="PhoD-like phosphatase"/>
    <property type="match status" value="1"/>
</dbReference>
<accession>X0UA56</accession>
<dbReference type="InterPro" id="IPR038607">
    <property type="entry name" value="PhoD-like_sf"/>
</dbReference>
<dbReference type="EMBL" id="BARS01029254">
    <property type="protein sequence ID" value="GAG02420.1"/>
    <property type="molecule type" value="Genomic_DNA"/>
</dbReference>
<dbReference type="SUPFAM" id="SSF56300">
    <property type="entry name" value="Metallo-dependent phosphatases"/>
    <property type="match status" value="1"/>
</dbReference>
<evidence type="ECO:0000313" key="2">
    <source>
        <dbReference type="EMBL" id="GAG02420.1"/>
    </source>
</evidence>
<protein>
    <recommendedName>
        <fullName evidence="1">PhoD-like phosphatase metallophosphatase domain-containing protein</fullName>
    </recommendedName>
</protein>